<accession>A0A226C1H5</accession>
<dbReference type="PANTHER" id="PTHR30592">
    <property type="entry name" value="FORMATE DEHYDROGENASE"/>
    <property type="match status" value="1"/>
</dbReference>
<dbReference type="GO" id="GO:0005737">
    <property type="term" value="C:cytoplasm"/>
    <property type="evidence" value="ECO:0007669"/>
    <property type="project" value="UniProtKB-SubCell"/>
</dbReference>
<protein>
    <recommendedName>
        <fullName evidence="3">Sulfur carrier protein FdhD</fullName>
    </recommendedName>
</protein>
<keyword evidence="2 3" id="KW-0501">Molybdenum cofactor biosynthesis</keyword>
<organism evidence="4 5">
    <name type="scientific">Natranaerobius trueperi</name>
    <dbReference type="NCBI Taxonomy" id="759412"/>
    <lineage>
        <taxon>Bacteria</taxon>
        <taxon>Bacillati</taxon>
        <taxon>Bacillota</taxon>
        <taxon>Clostridia</taxon>
        <taxon>Natranaerobiales</taxon>
        <taxon>Natranaerobiaceae</taxon>
        <taxon>Natranaerobius</taxon>
    </lineage>
</organism>
<dbReference type="PANTHER" id="PTHR30592:SF1">
    <property type="entry name" value="SULFUR CARRIER PROTEIN FDHD"/>
    <property type="match status" value="1"/>
</dbReference>
<proteinExistence type="inferred from homology"/>
<dbReference type="OrthoDB" id="9782042at2"/>
<comment type="caution">
    <text evidence="3">Lacks conserved residue(s) required for the propagation of feature annotation.</text>
</comment>
<dbReference type="Gene3D" id="3.10.20.10">
    <property type="match status" value="1"/>
</dbReference>
<gene>
    <name evidence="3" type="primary">fdhD</name>
    <name evidence="4" type="ORF">CDO51_00295</name>
</gene>
<dbReference type="Gene3D" id="3.40.140.10">
    <property type="entry name" value="Cytidine Deaminase, domain 2"/>
    <property type="match status" value="1"/>
</dbReference>
<comment type="caution">
    <text evidence="4">The sequence shown here is derived from an EMBL/GenBank/DDBJ whole genome shotgun (WGS) entry which is preliminary data.</text>
</comment>
<dbReference type="NCBIfam" id="TIGR00129">
    <property type="entry name" value="fdhD_narQ"/>
    <property type="match status" value="1"/>
</dbReference>
<dbReference type="InterPro" id="IPR003786">
    <property type="entry name" value="FdhD"/>
</dbReference>
<dbReference type="SUPFAM" id="SSF53927">
    <property type="entry name" value="Cytidine deaminase-like"/>
    <property type="match status" value="1"/>
</dbReference>
<feature type="active site" description="Cysteine persulfide intermediate" evidence="3">
    <location>
        <position position="85"/>
    </location>
</feature>
<comment type="function">
    <text evidence="3">Required for formate dehydrogenase (FDH) activity. Acts as a sulfur carrier protein that transfers sulfur from IscS to the molybdenum cofactor prior to its insertion into FDH.</text>
</comment>
<evidence type="ECO:0000313" key="5">
    <source>
        <dbReference type="Proteomes" id="UP000214588"/>
    </source>
</evidence>
<sequence length="237" mass="26166">MSLPVSEEKPIELYVNDRKFATFMCTPEYLKELALGHLFTKGIISDMFDINIMNACDELNTITVTLNKDIPEDQFDVSNVITSGCGSGGQIQEDIENNSIDSNLSVYDSLFRNFFVDMYNRSIKYLKTGGIHSAAIADSKELLLVREDVGRHNAVDKVIGASLIKRYDPSSCIVITTGRLSSDMVLKALGAGFPIVATRSIPTNLALEIAQKTNITLIGRGHRASDKIIYTGHERVK</sequence>
<evidence type="ECO:0000256" key="2">
    <source>
        <dbReference type="ARBA" id="ARBA00023150"/>
    </source>
</evidence>
<evidence type="ECO:0000313" key="4">
    <source>
        <dbReference type="EMBL" id="OWZ84882.1"/>
    </source>
</evidence>
<dbReference type="GO" id="GO:0016783">
    <property type="term" value="F:sulfurtransferase activity"/>
    <property type="evidence" value="ECO:0007669"/>
    <property type="project" value="InterPro"/>
</dbReference>
<dbReference type="EMBL" id="NIQC01000001">
    <property type="protein sequence ID" value="OWZ84882.1"/>
    <property type="molecule type" value="Genomic_DNA"/>
</dbReference>
<name>A0A226C1H5_9FIRM</name>
<dbReference type="Pfam" id="PF02634">
    <property type="entry name" value="FdhD-NarQ"/>
    <property type="match status" value="1"/>
</dbReference>
<dbReference type="RefSeq" id="WP_089022306.1">
    <property type="nucleotide sequence ID" value="NZ_NIQC01000001.1"/>
</dbReference>
<keyword evidence="5" id="KW-1185">Reference proteome</keyword>
<comment type="subcellular location">
    <subcellularLocation>
        <location evidence="3">Cytoplasm</location>
    </subcellularLocation>
</comment>
<evidence type="ECO:0000256" key="1">
    <source>
        <dbReference type="ARBA" id="ARBA00022490"/>
    </source>
</evidence>
<dbReference type="InterPro" id="IPR016193">
    <property type="entry name" value="Cytidine_deaminase-like"/>
</dbReference>
<dbReference type="AlphaFoldDB" id="A0A226C1H5"/>
<keyword evidence="1 3" id="KW-0963">Cytoplasm</keyword>
<dbReference type="PIRSF" id="PIRSF015626">
    <property type="entry name" value="FdhD"/>
    <property type="match status" value="1"/>
</dbReference>
<dbReference type="HAMAP" id="MF_00187">
    <property type="entry name" value="FdhD"/>
    <property type="match status" value="1"/>
</dbReference>
<comment type="similarity">
    <text evidence="3">Belongs to the FdhD family.</text>
</comment>
<reference evidence="4 5" key="1">
    <citation type="submission" date="2017-06" db="EMBL/GenBank/DDBJ databases">
        <title>Draft Genome Sequence of Natranaerobius trueperi halophilic, alkalithermophilic bacteria from soda lakes.</title>
        <authorList>
            <person name="Zhao B."/>
        </authorList>
    </citation>
    <scope>NUCLEOTIDE SEQUENCE [LARGE SCALE GENOMIC DNA]</scope>
    <source>
        <strain evidence="4 5">DSM 18760</strain>
    </source>
</reference>
<evidence type="ECO:0000256" key="3">
    <source>
        <dbReference type="HAMAP-Rule" id="MF_00187"/>
    </source>
</evidence>
<dbReference type="GO" id="GO:0097163">
    <property type="term" value="F:sulfur carrier activity"/>
    <property type="evidence" value="ECO:0007669"/>
    <property type="project" value="UniProtKB-UniRule"/>
</dbReference>
<dbReference type="Proteomes" id="UP000214588">
    <property type="component" value="Unassembled WGS sequence"/>
</dbReference>
<dbReference type="GO" id="GO:0006777">
    <property type="term" value="P:Mo-molybdopterin cofactor biosynthetic process"/>
    <property type="evidence" value="ECO:0007669"/>
    <property type="project" value="UniProtKB-UniRule"/>
</dbReference>